<dbReference type="GO" id="GO:0032259">
    <property type="term" value="P:methylation"/>
    <property type="evidence" value="ECO:0007669"/>
    <property type="project" value="UniProtKB-KW"/>
</dbReference>
<dbReference type="Pfam" id="PF13649">
    <property type="entry name" value="Methyltransf_25"/>
    <property type="match status" value="1"/>
</dbReference>
<keyword evidence="2" id="KW-0808">Transferase</keyword>
<evidence type="ECO:0000313" key="3">
    <source>
        <dbReference type="Proteomes" id="UP001055093"/>
    </source>
</evidence>
<dbReference type="GO" id="GO:0008168">
    <property type="term" value="F:methyltransferase activity"/>
    <property type="evidence" value="ECO:0007669"/>
    <property type="project" value="UniProtKB-KW"/>
</dbReference>
<organism evidence="2 3">
    <name type="scientific">Methylorubrum suomiense</name>
    <dbReference type="NCBI Taxonomy" id="144191"/>
    <lineage>
        <taxon>Bacteria</taxon>
        <taxon>Pseudomonadati</taxon>
        <taxon>Pseudomonadota</taxon>
        <taxon>Alphaproteobacteria</taxon>
        <taxon>Hyphomicrobiales</taxon>
        <taxon>Methylobacteriaceae</taxon>
        <taxon>Methylorubrum</taxon>
    </lineage>
</organism>
<dbReference type="InterPro" id="IPR029063">
    <property type="entry name" value="SAM-dependent_MTases_sf"/>
</dbReference>
<dbReference type="EMBL" id="BPRE01000006">
    <property type="protein sequence ID" value="GJE75780.1"/>
    <property type="molecule type" value="Genomic_DNA"/>
</dbReference>
<gene>
    <name evidence="2" type="primary">COQ5_4</name>
    <name evidence="2" type="ORF">BGCPKDLD_2367</name>
</gene>
<dbReference type="SUPFAM" id="SSF53335">
    <property type="entry name" value="S-adenosyl-L-methionine-dependent methyltransferases"/>
    <property type="match status" value="1"/>
</dbReference>
<dbReference type="CDD" id="cd02440">
    <property type="entry name" value="AdoMet_MTases"/>
    <property type="match status" value="1"/>
</dbReference>
<proteinExistence type="predicted"/>
<dbReference type="PANTHER" id="PTHR43591:SF24">
    <property type="entry name" value="2-METHOXY-6-POLYPRENYL-1,4-BENZOQUINOL METHYLASE, MITOCHONDRIAL"/>
    <property type="match status" value="1"/>
</dbReference>
<dbReference type="Gene3D" id="3.40.50.150">
    <property type="entry name" value="Vaccinia Virus protein VP39"/>
    <property type="match status" value="1"/>
</dbReference>
<dbReference type="Proteomes" id="UP001055093">
    <property type="component" value="Unassembled WGS sequence"/>
</dbReference>
<protein>
    <submittedName>
        <fullName evidence="2">2-methoxy-6-polyprenyl-1,4-benzoquinol methylase, mitochondrial</fullName>
    </submittedName>
</protein>
<reference evidence="2" key="1">
    <citation type="journal article" date="2021" name="Front. Microbiol.">
        <title>Comprehensive Comparative Genomics and Phenotyping of Methylobacterium Species.</title>
        <authorList>
            <person name="Alessa O."/>
            <person name="Ogura Y."/>
            <person name="Fujitani Y."/>
            <person name="Takami H."/>
            <person name="Hayashi T."/>
            <person name="Sahin N."/>
            <person name="Tani A."/>
        </authorList>
    </citation>
    <scope>NUCLEOTIDE SEQUENCE</scope>
    <source>
        <strain evidence="2">DSM 14458</strain>
    </source>
</reference>
<name>A0ABQ4UUA3_9HYPH</name>
<evidence type="ECO:0000259" key="1">
    <source>
        <dbReference type="Pfam" id="PF13649"/>
    </source>
</evidence>
<keyword evidence="3" id="KW-1185">Reference proteome</keyword>
<reference evidence="2" key="2">
    <citation type="submission" date="2021-08" db="EMBL/GenBank/DDBJ databases">
        <authorList>
            <person name="Tani A."/>
            <person name="Ola A."/>
            <person name="Ogura Y."/>
            <person name="Katsura K."/>
            <person name="Hayashi T."/>
        </authorList>
    </citation>
    <scope>NUCLEOTIDE SEQUENCE</scope>
    <source>
        <strain evidence="2">DSM 14458</strain>
    </source>
</reference>
<dbReference type="InterPro" id="IPR041698">
    <property type="entry name" value="Methyltransf_25"/>
</dbReference>
<feature type="domain" description="Methyltransferase" evidence="1">
    <location>
        <begin position="44"/>
        <end position="137"/>
    </location>
</feature>
<dbReference type="PANTHER" id="PTHR43591">
    <property type="entry name" value="METHYLTRANSFERASE"/>
    <property type="match status" value="1"/>
</dbReference>
<dbReference type="RefSeq" id="WP_137828672.1">
    <property type="nucleotide sequence ID" value="NZ_BPRE01000006.1"/>
</dbReference>
<comment type="caution">
    <text evidence="2">The sequence shown here is derived from an EMBL/GenBank/DDBJ whole genome shotgun (WGS) entry which is preliminary data.</text>
</comment>
<keyword evidence="2" id="KW-0489">Methyltransferase</keyword>
<accession>A0ABQ4UUA3</accession>
<sequence length="263" mass="27977">MRDFEDPGRWDAAARHYATTAHPFTALYAEAALKRVPLGPADRVLDVAAGTGALALAAARTGAQVLAIDFSPGMVARIAEAGLPNVEARVMDGQALGLPDGSVDGGFDAVFSIFGVIMFPDWRRGLAEMARVTRPGGYGVVATWQRGGAATFLLLSEVRRRLFPGIEGMAMPDGVIGLSDPEAFADALVEAGYRDPRIEVVTYDYALEVAALADPEALFGMSPDWARLTEVQRAAVIGEIRRMAEGRPVRPVPSTALIGVARR</sequence>
<evidence type="ECO:0000313" key="2">
    <source>
        <dbReference type="EMBL" id="GJE75780.1"/>
    </source>
</evidence>